<proteinExistence type="predicted"/>
<feature type="compositionally biased region" description="Low complexity" evidence="5">
    <location>
        <begin position="463"/>
        <end position="477"/>
    </location>
</feature>
<feature type="compositionally biased region" description="Polar residues" evidence="5">
    <location>
        <begin position="780"/>
        <end position="795"/>
    </location>
</feature>
<feature type="compositionally biased region" description="Basic residues" evidence="5">
    <location>
        <begin position="659"/>
        <end position="671"/>
    </location>
</feature>
<dbReference type="GO" id="GO:0005634">
    <property type="term" value="C:nucleus"/>
    <property type="evidence" value="ECO:0007669"/>
    <property type="project" value="TreeGrafter"/>
</dbReference>
<organism evidence="7 8">
    <name type="scientific">Gracilariopsis chorda</name>
    <dbReference type="NCBI Taxonomy" id="448386"/>
    <lineage>
        <taxon>Eukaryota</taxon>
        <taxon>Rhodophyta</taxon>
        <taxon>Florideophyceae</taxon>
        <taxon>Rhodymeniophycidae</taxon>
        <taxon>Gracilariales</taxon>
        <taxon>Gracilariaceae</taxon>
        <taxon>Gracilariopsis</taxon>
    </lineage>
</organism>
<dbReference type="PANTHER" id="PTHR23336:SF76">
    <property type="entry name" value="MORC S5 DOMAIN-CONTAINING PROTEIN"/>
    <property type="match status" value="1"/>
</dbReference>
<feature type="compositionally biased region" description="Polar residues" evidence="5">
    <location>
        <begin position="563"/>
        <end position="585"/>
    </location>
</feature>
<name>A0A2V3IS07_9FLOR</name>
<feature type="region of interest" description="Disordered" evidence="5">
    <location>
        <begin position="525"/>
        <end position="612"/>
    </location>
</feature>
<feature type="region of interest" description="Disordered" evidence="5">
    <location>
        <begin position="903"/>
        <end position="1046"/>
    </location>
</feature>
<dbReference type="Proteomes" id="UP000247409">
    <property type="component" value="Unassembled WGS sequence"/>
</dbReference>
<evidence type="ECO:0000259" key="6">
    <source>
        <dbReference type="PROSITE" id="PS51050"/>
    </source>
</evidence>
<evidence type="ECO:0000256" key="5">
    <source>
        <dbReference type="SAM" id="MobiDB-lite"/>
    </source>
</evidence>
<protein>
    <submittedName>
        <fullName evidence="7">MORC family CW-type zinc finger protein 4</fullName>
    </submittedName>
</protein>
<evidence type="ECO:0000256" key="4">
    <source>
        <dbReference type="SAM" id="Coils"/>
    </source>
</evidence>
<dbReference type="InterPro" id="IPR041006">
    <property type="entry name" value="Morc_S5"/>
</dbReference>
<sequence length="1238" mass="137821">MPHSPRSPQAGRVHKWALGAFATLVDHAVAHSDVHIDVARTPTASPSSSRNRIADMFDPANESPNVIVEWGHHLTDQHHRVAAFCTYSPWHTVQQISNIFASIRHTGTVLAISSLNRDMQQAQLELDIETDPFDIRLAPPACTTRNHFMSSIRLSHSLRSYLELLYINPSFRIHLRGHLIRERRLFTTMYARRDYTYNYHRSLPASSTSPHPSKTVAFRFGFDSDAHENEYGMLLYHNRRLVKPFLKLGFQMQPDNQVRVVGVIDTTHLTPTPNMQSFEQDQPYQDLIFTLNQALRKYWAPYGSMTNVYRKHCNDPLQKWLRCDACARWRQLAQDVPYPPISARVQWTCRMNNGGTNECNVPDDVDHQPVPVERLLHGAKVPTHPIHLPRKRPRSPKTPNDCERELPANHTVHVAHTNNTNIEPSDMLPSDKTVSPLPKLRTPAHFHSLTPSDGVGPGTDPFSLRGSSSPLSKSTSSPANMLEMAASAAPLSGAVYRASSKVKQTTATIMPNDRTNSYDLTRNFIHERDGPTNSTIHNDGAKRTPMQSVRSHPDPLYPPPRSTPSRVQNRNRNEPSNMNITNSLNGDRIQRVSKGTPCSGKVPSQINRGLTGPRCASIRHAYSPNADPRNIPSQSAPDCNGVVKYGVNRHTVQLFEDKRRHHSERNPHSNKHQSQTHGPPHDATRPALHTFVHHHAHNVQVAPPSQKLGSKHVHQSQDPRYVTNHERHSINSPHSGRKDKGSVKVLQSLHNAERVGGQPGRNESKDIHSKPASAGAGAVPNTQVNDVAEHSSTIRLSKEEPYEANRDMPDPLGDKNKPVTPAHNLLQTPTGTRQDDQREHCFTANLPPIPGMPSPNTANSFLDVNTENILVAPPLGGIDMSRDFLNFGDLELGLKTPSQLKLLSKKRTPSTARTVARNQSAPQRTGRFETISLHGADLPARIPPTEQHSPSDQKELPKSQSKGVQSRRTRTGNDERTCHPTISPVDRYGEKRDSTDRKTLKHTKVNKQQSEVKSNRRSSRVEPGPRQKRVEDSTHERAGPADMCTPSDLSAVIPWSQIAATAAAAGAFAAAAATAGNANGVRSQSRIEYQPPQASSAVNASKERISELREELREQKKQTELYKGKLQELICCLAPAVNGGVTKLIRNLEETNMSDLSDSIMVTVSEKTKEEASRDQLQALQASRASEEIACASLEKLRSLVRTFLDEAVGMVKVDEQDKPIEKHLEEYLHLIDVLPPS</sequence>
<accession>A0A2V3IS07</accession>
<dbReference type="GO" id="GO:0016887">
    <property type="term" value="F:ATP hydrolysis activity"/>
    <property type="evidence" value="ECO:0007669"/>
    <property type="project" value="InterPro"/>
</dbReference>
<dbReference type="PANTHER" id="PTHR23336">
    <property type="entry name" value="ZINC FINGER CW-TYPE COILED-COIL DOMAIN PROTEIN 3"/>
    <property type="match status" value="1"/>
</dbReference>
<reference evidence="7 8" key="1">
    <citation type="journal article" date="2018" name="Mol. Biol. Evol.">
        <title>Analysis of the draft genome of the red seaweed Gracilariopsis chorda provides insights into genome size evolution in Rhodophyta.</title>
        <authorList>
            <person name="Lee J."/>
            <person name="Yang E.C."/>
            <person name="Graf L."/>
            <person name="Yang J.H."/>
            <person name="Qiu H."/>
            <person name="Zel Zion U."/>
            <person name="Chan C.X."/>
            <person name="Stephens T.G."/>
            <person name="Weber A.P.M."/>
            <person name="Boo G.H."/>
            <person name="Boo S.M."/>
            <person name="Kim K.M."/>
            <person name="Shin Y."/>
            <person name="Jung M."/>
            <person name="Lee S.J."/>
            <person name="Yim H.S."/>
            <person name="Lee J.H."/>
            <person name="Bhattacharya D."/>
            <person name="Yoon H.S."/>
        </authorList>
    </citation>
    <scope>NUCLEOTIDE SEQUENCE [LARGE SCALE GENOMIC DNA]</scope>
    <source>
        <strain evidence="7 8">SKKU-2015</strain>
        <tissue evidence="7">Whole body</tissue>
    </source>
</reference>
<dbReference type="OrthoDB" id="757982at2759"/>
<feature type="region of interest" description="Disordered" evidence="5">
    <location>
        <begin position="383"/>
        <end position="402"/>
    </location>
</feature>
<gene>
    <name evidence="7" type="ORF">BWQ96_05695</name>
</gene>
<comment type="caution">
    <text evidence="7">The sequence shown here is derived from an EMBL/GenBank/DDBJ whole genome shotgun (WGS) entry which is preliminary data.</text>
</comment>
<feature type="compositionally biased region" description="Basic and acidic residues" evidence="5">
    <location>
        <begin position="987"/>
        <end position="998"/>
    </location>
</feature>
<dbReference type="InterPro" id="IPR045261">
    <property type="entry name" value="MORC_ATPase"/>
</dbReference>
<dbReference type="EMBL" id="NBIV01000088">
    <property type="protein sequence ID" value="PXF44517.1"/>
    <property type="molecule type" value="Genomic_DNA"/>
</dbReference>
<dbReference type="PROSITE" id="PS51050">
    <property type="entry name" value="ZF_CW"/>
    <property type="match status" value="1"/>
</dbReference>
<dbReference type="Pfam" id="PF17942">
    <property type="entry name" value="Morc6_S5"/>
    <property type="match status" value="1"/>
</dbReference>
<keyword evidence="4" id="KW-0175">Coiled coil</keyword>
<dbReference type="InterPro" id="IPR011124">
    <property type="entry name" value="Znf_CW"/>
</dbReference>
<dbReference type="Gene3D" id="3.30.40.100">
    <property type="match status" value="1"/>
</dbReference>
<evidence type="ECO:0000313" key="8">
    <source>
        <dbReference type="Proteomes" id="UP000247409"/>
    </source>
</evidence>
<dbReference type="Pfam" id="PF07496">
    <property type="entry name" value="zf-CW"/>
    <property type="match status" value="1"/>
</dbReference>
<keyword evidence="1" id="KW-0479">Metal-binding</keyword>
<feature type="coiled-coil region" evidence="4">
    <location>
        <begin position="1098"/>
        <end position="1129"/>
    </location>
</feature>
<evidence type="ECO:0000256" key="2">
    <source>
        <dbReference type="ARBA" id="ARBA00022771"/>
    </source>
</evidence>
<keyword evidence="3" id="KW-0862">Zinc</keyword>
<dbReference type="AlphaFoldDB" id="A0A2V3IS07"/>
<feature type="region of interest" description="Disordered" evidence="5">
    <location>
        <begin position="656"/>
        <end position="686"/>
    </location>
</feature>
<evidence type="ECO:0000313" key="7">
    <source>
        <dbReference type="EMBL" id="PXF44517.1"/>
    </source>
</evidence>
<evidence type="ECO:0000256" key="1">
    <source>
        <dbReference type="ARBA" id="ARBA00022723"/>
    </source>
</evidence>
<feature type="domain" description="CW-type" evidence="6">
    <location>
        <begin position="314"/>
        <end position="367"/>
    </location>
</feature>
<evidence type="ECO:0000256" key="3">
    <source>
        <dbReference type="ARBA" id="ARBA00022833"/>
    </source>
</evidence>
<feature type="region of interest" description="Disordered" evidence="5">
    <location>
        <begin position="444"/>
        <end position="478"/>
    </location>
</feature>
<feature type="compositionally biased region" description="Basic and acidic residues" evidence="5">
    <location>
        <begin position="1019"/>
        <end position="1039"/>
    </location>
</feature>
<feature type="compositionally biased region" description="Basic and acidic residues" evidence="5">
    <location>
        <begin position="796"/>
        <end position="817"/>
    </location>
</feature>
<keyword evidence="2" id="KW-0863">Zinc-finger</keyword>
<keyword evidence="8" id="KW-1185">Reference proteome</keyword>
<feature type="compositionally biased region" description="Polar residues" evidence="5">
    <location>
        <begin position="909"/>
        <end position="923"/>
    </location>
</feature>
<dbReference type="GO" id="GO:0008270">
    <property type="term" value="F:zinc ion binding"/>
    <property type="evidence" value="ECO:0007669"/>
    <property type="project" value="UniProtKB-KW"/>
</dbReference>
<feature type="region of interest" description="Disordered" evidence="5">
    <location>
        <begin position="702"/>
        <end position="836"/>
    </location>
</feature>